<dbReference type="GO" id="GO:0030686">
    <property type="term" value="C:90S preribosome"/>
    <property type="evidence" value="ECO:0007669"/>
    <property type="project" value="TreeGrafter"/>
</dbReference>
<feature type="region of interest" description="Disordered" evidence="2">
    <location>
        <begin position="385"/>
        <end position="464"/>
    </location>
</feature>
<feature type="compositionally biased region" description="Basic residues" evidence="2">
    <location>
        <begin position="455"/>
        <end position="464"/>
    </location>
</feature>
<dbReference type="PANTHER" id="PTHR14490:SF5">
    <property type="entry name" value="PROTEIN KRI1 HOMOLOG"/>
    <property type="match status" value="1"/>
</dbReference>
<feature type="non-terminal residue" evidence="4">
    <location>
        <position position="1"/>
    </location>
</feature>
<dbReference type="InterPro" id="IPR018034">
    <property type="entry name" value="Kri1"/>
</dbReference>
<organism evidence="4 5">
    <name type="scientific">Jimgerdemannia flammicorona</name>
    <dbReference type="NCBI Taxonomy" id="994334"/>
    <lineage>
        <taxon>Eukaryota</taxon>
        <taxon>Fungi</taxon>
        <taxon>Fungi incertae sedis</taxon>
        <taxon>Mucoromycota</taxon>
        <taxon>Mucoromycotina</taxon>
        <taxon>Endogonomycetes</taxon>
        <taxon>Endogonales</taxon>
        <taxon>Endogonaceae</taxon>
        <taxon>Jimgerdemannia</taxon>
    </lineage>
</organism>
<protein>
    <submittedName>
        <fullName evidence="4">KRI1-like family C-terminal-domain-containing protein</fullName>
    </submittedName>
</protein>
<dbReference type="Pfam" id="PF05178">
    <property type="entry name" value="Kri1"/>
    <property type="match status" value="1"/>
</dbReference>
<keyword evidence="5" id="KW-1185">Reference proteome</keyword>
<gene>
    <name evidence="4" type="ORF">BC936DRAFT_143161</name>
</gene>
<feature type="region of interest" description="Disordered" evidence="2">
    <location>
        <begin position="170"/>
        <end position="288"/>
    </location>
</feature>
<dbReference type="Pfam" id="PF12936">
    <property type="entry name" value="Kri1_C"/>
    <property type="match status" value="1"/>
</dbReference>
<dbReference type="GO" id="GO:0000447">
    <property type="term" value="P:endonucleolytic cleavage in ITS1 to separate SSU-rRNA from 5.8S rRNA and LSU-rRNA from tricistronic rRNA transcript (SSU-rRNA, 5.8S rRNA, LSU-rRNA)"/>
    <property type="evidence" value="ECO:0007669"/>
    <property type="project" value="TreeGrafter"/>
</dbReference>
<dbReference type="PANTHER" id="PTHR14490">
    <property type="entry name" value="ZINC FINGER, ZZ TYPE"/>
    <property type="match status" value="1"/>
</dbReference>
<dbReference type="EMBL" id="RBNI01025531">
    <property type="protein sequence ID" value="RUO95821.1"/>
    <property type="molecule type" value="Genomic_DNA"/>
</dbReference>
<evidence type="ECO:0000259" key="3">
    <source>
        <dbReference type="Pfam" id="PF12936"/>
    </source>
</evidence>
<evidence type="ECO:0000313" key="4">
    <source>
        <dbReference type="EMBL" id="RUO95821.1"/>
    </source>
</evidence>
<name>A0A432ZZ94_9FUNG</name>
<feature type="compositionally biased region" description="Acidic residues" evidence="2">
    <location>
        <begin position="217"/>
        <end position="233"/>
    </location>
</feature>
<reference evidence="4 5" key="1">
    <citation type="journal article" date="2018" name="New Phytol.">
        <title>Phylogenomics of Endogonaceae and evolution of mycorrhizas within Mucoromycota.</title>
        <authorList>
            <person name="Chang Y."/>
            <person name="Desiro A."/>
            <person name="Na H."/>
            <person name="Sandor L."/>
            <person name="Lipzen A."/>
            <person name="Clum A."/>
            <person name="Barry K."/>
            <person name="Grigoriev I.V."/>
            <person name="Martin F.M."/>
            <person name="Stajich J.E."/>
            <person name="Smith M.E."/>
            <person name="Bonito G."/>
            <person name="Spatafora J.W."/>
        </authorList>
    </citation>
    <scope>NUCLEOTIDE SEQUENCE [LARGE SCALE GENOMIC DNA]</scope>
    <source>
        <strain evidence="4 5">GMNB39</strain>
    </source>
</reference>
<proteinExistence type="inferred from homology"/>
<evidence type="ECO:0000313" key="5">
    <source>
        <dbReference type="Proteomes" id="UP000268093"/>
    </source>
</evidence>
<comment type="similarity">
    <text evidence="1">Belongs to the KRI1 family.</text>
</comment>
<sequence length="464" mass="54079">YILNRGWIDKSADRTPSYKEIVGDDGVDPDEDEEAIEAADRFESSYNFRYEEQCVPWFFLFIRFVTVGAEQLVTHARDIEGSVRRKDDRRKKTRASKEERKQEETLKKMEELKRLKNLKMKEIHDKLKQIQEITGNDSIGVDDVDLEGDFDPTKYDEKMDKAFDDGYYENEENKKPQWDDDIDIGDIVVPDEEDNDDDEVGVSARQESKKRKKVWQDEGENEEQLGWEEDGYNGEEIYGGGGGDDEDFIMDADYLPGGEEFDAVKGKKGKKDRRAAATQEIAPGSKKAQTKEFEKYLEEYYRLDYEDMIGDIPTRFKYQQVRPMNFGLSPVEILLADDQDLNEVIGLKKLAPFRPEEKQQRDLVNFTKSKKKRLKEFRRKLVQQAKEKRLDETLPGPWVPPVLKKRRAREEERRREKEREIKGDGKGEGGKKKKKQKIMNSDGEEEAPVVDVGEKKKKAKTLEN</sequence>
<dbReference type="InterPro" id="IPR024626">
    <property type="entry name" value="Kri1-like_C"/>
</dbReference>
<feature type="domain" description="Kri1-like C-terminal" evidence="3">
    <location>
        <begin position="291"/>
        <end position="380"/>
    </location>
</feature>
<evidence type="ECO:0000256" key="2">
    <source>
        <dbReference type="SAM" id="MobiDB-lite"/>
    </source>
</evidence>
<feature type="compositionally biased region" description="Basic and acidic residues" evidence="2">
    <location>
        <begin position="95"/>
        <end position="104"/>
    </location>
</feature>
<evidence type="ECO:0000256" key="1">
    <source>
        <dbReference type="ARBA" id="ARBA00007473"/>
    </source>
</evidence>
<dbReference type="Proteomes" id="UP000268093">
    <property type="component" value="Unassembled WGS sequence"/>
</dbReference>
<accession>A0A432ZZ94</accession>
<feature type="compositionally biased region" description="Basic and acidic residues" evidence="2">
    <location>
        <begin position="408"/>
        <end position="430"/>
    </location>
</feature>
<comment type="caution">
    <text evidence="4">The sequence shown here is derived from an EMBL/GenBank/DDBJ whole genome shotgun (WGS) entry which is preliminary data.</text>
</comment>
<dbReference type="AlphaFoldDB" id="A0A432ZZ94"/>
<dbReference type="GO" id="GO:0005730">
    <property type="term" value="C:nucleolus"/>
    <property type="evidence" value="ECO:0007669"/>
    <property type="project" value="TreeGrafter"/>
</dbReference>
<dbReference type="OrthoDB" id="10252032at2759"/>
<feature type="compositionally biased region" description="Acidic residues" evidence="2">
    <location>
        <begin position="179"/>
        <end position="200"/>
    </location>
</feature>
<feature type="region of interest" description="Disordered" evidence="2">
    <location>
        <begin position="83"/>
        <end position="104"/>
    </location>
</feature>